<dbReference type="AlphaFoldDB" id="A0A6J7TTK3"/>
<evidence type="ECO:0000313" key="3">
    <source>
        <dbReference type="EMBL" id="CAB5057384.1"/>
    </source>
</evidence>
<accession>A0A6J7TTK3</accession>
<protein>
    <submittedName>
        <fullName evidence="3">Unannotated protein</fullName>
    </submittedName>
</protein>
<name>A0A6J7TTK3_9ZZZZ</name>
<proteinExistence type="predicted"/>
<reference evidence="3" key="1">
    <citation type="submission" date="2020-05" db="EMBL/GenBank/DDBJ databases">
        <authorList>
            <person name="Chiriac C."/>
            <person name="Salcher M."/>
            <person name="Ghai R."/>
            <person name="Kavagutti S V."/>
        </authorList>
    </citation>
    <scope>NUCLEOTIDE SEQUENCE</scope>
</reference>
<dbReference type="EMBL" id="CAEZYY010000027">
    <property type="protein sequence ID" value="CAB4762643.1"/>
    <property type="molecule type" value="Genomic_DNA"/>
</dbReference>
<dbReference type="EMBL" id="CAFBQP010000020">
    <property type="protein sequence ID" value="CAB5057384.1"/>
    <property type="molecule type" value="Genomic_DNA"/>
</dbReference>
<gene>
    <name evidence="1" type="ORF">UFOPK2806_01782</name>
    <name evidence="2" type="ORF">UFOPK3954_00519</name>
    <name evidence="3" type="ORF">UFOPK4306_00692</name>
</gene>
<sequence length="31" mass="3652">MRQPPPVHYRIRALLYAGKPNWHLLDTITPP</sequence>
<evidence type="ECO:0000313" key="2">
    <source>
        <dbReference type="EMBL" id="CAB4980643.1"/>
    </source>
</evidence>
<organism evidence="3">
    <name type="scientific">freshwater metagenome</name>
    <dbReference type="NCBI Taxonomy" id="449393"/>
    <lineage>
        <taxon>unclassified sequences</taxon>
        <taxon>metagenomes</taxon>
        <taxon>ecological metagenomes</taxon>
    </lineage>
</organism>
<dbReference type="EMBL" id="CAFBON010000037">
    <property type="protein sequence ID" value="CAB4980643.1"/>
    <property type="molecule type" value="Genomic_DNA"/>
</dbReference>
<evidence type="ECO:0000313" key="1">
    <source>
        <dbReference type="EMBL" id="CAB4762643.1"/>
    </source>
</evidence>